<accession>A0A9Q1GZ46</accession>
<comment type="caution">
    <text evidence="1">The sequence shown here is derived from an EMBL/GenBank/DDBJ whole genome shotgun (WGS) entry which is preliminary data.</text>
</comment>
<protein>
    <submittedName>
        <fullName evidence="1">Uncharacterized protein</fullName>
    </submittedName>
</protein>
<dbReference type="EMBL" id="JAKOGI010001043">
    <property type="protein sequence ID" value="KAJ8428174.1"/>
    <property type="molecule type" value="Genomic_DNA"/>
</dbReference>
<proteinExistence type="predicted"/>
<reference evidence="1" key="1">
    <citation type="submission" date="2022-04" db="EMBL/GenBank/DDBJ databases">
        <title>Carnegiea gigantea Genome sequencing and assembly v2.</title>
        <authorList>
            <person name="Copetti D."/>
            <person name="Sanderson M.J."/>
            <person name="Burquez A."/>
            <person name="Wojciechowski M.F."/>
        </authorList>
    </citation>
    <scope>NUCLEOTIDE SEQUENCE</scope>
    <source>
        <strain evidence="1">SGP5-SGP5p</strain>
        <tissue evidence="1">Aerial part</tissue>
    </source>
</reference>
<keyword evidence="2" id="KW-1185">Reference proteome</keyword>
<evidence type="ECO:0000313" key="1">
    <source>
        <dbReference type="EMBL" id="KAJ8428174.1"/>
    </source>
</evidence>
<sequence>MAFPCSLSTGEMAEYVAYHFEWDRRQVAFPPLPLPNDFQVPCPRYELVVAKEATQHFELLELPPVIFYAMLLNEAERLGVLTRRRVQMLKGPPPLQMVTSRVKPGRRKSPPLRTMKPATFYAVLLNDAVELGIVSGFLASDLQSSLEDLRWTSFEAWLSRTSRDLREAQLRQRTMPSEARGTEQAAEYVRDTFHWTLRESSALGLKPLPMDYHGLCPCFDLRVATWRAQASRLTNPPADPAPSGGPVERRITFFPTFQDTTHAAEYVRDNLRWSLKEYSDLHPKLLPLNFHGLCPEFELLMAMQFAHTAHIPEIV</sequence>
<name>A0A9Q1GZ46_9CARY</name>
<organism evidence="1 2">
    <name type="scientific">Carnegiea gigantea</name>
    <dbReference type="NCBI Taxonomy" id="171969"/>
    <lineage>
        <taxon>Eukaryota</taxon>
        <taxon>Viridiplantae</taxon>
        <taxon>Streptophyta</taxon>
        <taxon>Embryophyta</taxon>
        <taxon>Tracheophyta</taxon>
        <taxon>Spermatophyta</taxon>
        <taxon>Magnoliopsida</taxon>
        <taxon>eudicotyledons</taxon>
        <taxon>Gunneridae</taxon>
        <taxon>Pentapetalae</taxon>
        <taxon>Caryophyllales</taxon>
        <taxon>Cactineae</taxon>
        <taxon>Cactaceae</taxon>
        <taxon>Cactoideae</taxon>
        <taxon>Echinocereeae</taxon>
        <taxon>Carnegiea</taxon>
    </lineage>
</organism>
<dbReference type="Proteomes" id="UP001153076">
    <property type="component" value="Unassembled WGS sequence"/>
</dbReference>
<gene>
    <name evidence="1" type="ORF">Cgig2_015615</name>
</gene>
<evidence type="ECO:0000313" key="2">
    <source>
        <dbReference type="Proteomes" id="UP001153076"/>
    </source>
</evidence>
<dbReference type="AlphaFoldDB" id="A0A9Q1GZ46"/>